<dbReference type="PANTHER" id="PTHR32472">
    <property type="entry name" value="DNA REPAIR PROTEIN RADA"/>
    <property type="match status" value="1"/>
</dbReference>
<keyword evidence="2 11" id="KW-0547">Nucleotide-binding</keyword>
<evidence type="ECO:0000256" key="11">
    <source>
        <dbReference type="HAMAP-Rule" id="MF_01498"/>
    </source>
</evidence>
<dbReference type="Gene3D" id="3.30.230.10">
    <property type="match status" value="1"/>
</dbReference>
<dbReference type="GO" id="GO:0000725">
    <property type="term" value="P:recombinational repair"/>
    <property type="evidence" value="ECO:0007669"/>
    <property type="project" value="UniProtKB-UniRule"/>
</dbReference>
<comment type="domain">
    <text evidence="11">The middle region has homology to RecA with ATPase motifs including the RadA KNRFG motif, while the C-terminus is homologous to Lon protease.</text>
</comment>
<evidence type="ECO:0000256" key="4">
    <source>
        <dbReference type="ARBA" id="ARBA00022771"/>
    </source>
</evidence>
<dbReference type="InterPro" id="IPR041166">
    <property type="entry name" value="Rubredoxin_2"/>
</dbReference>
<reference evidence="15 16" key="2">
    <citation type="journal article" date="2010" name="Stand. Genomic Sci.">
        <title>Complete genome sequence of Syntrophothermus lipocalidus type strain (TGB-C1).</title>
        <authorList>
            <person name="Djao O.D."/>
            <person name="Zhang X."/>
            <person name="Lucas S."/>
            <person name="Lapidus A."/>
            <person name="Del Rio T.G."/>
            <person name="Nolan M."/>
            <person name="Tice H."/>
            <person name="Cheng J.F."/>
            <person name="Han C."/>
            <person name="Tapia R."/>
            <person name="Goodwin L."/>
            <person name="Pitluck S."/>
            <person name="Liolios K."/>
            <person name="Ivanova N."/>
            <person name="Mavromatis K."/>
            <person name="Mikhailova N."/>
            <person name="Ovchinnikova G."/>
            <person name="Pati A."/>
            <person name="Brambilla E."/>
            <person name="Chen A."/>
            <person name="Palaniappan K."/>
            <person name="Land M."/>
            <person name="Hauser L."/>
            <person name="Chang Y.J."/>
            <person name="Jeffries C.D."/>
            <person name="Rohde M."/>
            <person name="Sikorski J."/>
            <person name="Spring S."/>
            <person name="Goker M."/>
            <person name="Detter J.C."/>
            <person name="Woyke T."/>
            <person name="Bristow J."/>
            <person name="Eisen J.A."/>
            <person name="Markowitz V."/>
            <person name="Hugenholtz P."/>
            <person name="Kyrpides N.C."/>
            <person name="Klenk H.P."/>
        </authorList>
    </citation>
    <scope>NUCLEOTIDE SEQUENCE [LARGE SCALE GENOMIC DNA]</scope>
    <source>
        <strain evidence="16">DSM 12680 / TGB-C1</strain>
    </source>
</reference>
<dbReference type="PROSITE" id="PS50162">
    <property type="entry name" value="RECA_2"/>
    <property type="match status" value="1"/>
</dbReference>
<dbReference type="GO" id="GO:0008270">
    <property type="term" value="F:zinc ion binding"/>
    <property type="evidence" value="ECO:0007669"/>
    <property type="project" value="UniProtKB-KW"/>
</dbReference>
<dbReference type="NCBIfam" id="TIGR00416">
    <property type="entry name" value="sms"/>
    <property type="match status" value="1"/>
</dbReference>
<dbReference type="STRING" id="643648.Slip_2267"/>
<keyword evidence="7 11" id="KW-0067">ATP-binding</keyword>
<evidence type="ECO:0000256" key="8">
    <source>
        <dbReference type="ARBA" id="ARBA00023016"/>
    </source>
</evidence>
<feature type="domain" description="RecA family profile 1" evidence="14">
    <location>
        <begin position="61"/>
        <end position="210"/>
    </location>
</feature>
<protein>
    <recommendedName>
        <fullName evidence="11 12">DNA repair protein RadA</fullName>
    </recommendedName>
</protein>
<evidence type="ECO:0000256" key="2">
    <source>
        <dbReference type="ARBA" id="ARBA00022741"/>
    </source>
</evidence>
<dbReference type="Pfam" id="PF13541">
    <property type="entry name" value="ChlI"/>
    <property type="match status" value="1"/>
</dbReference>
<proteinExistence type="inferred from homology"/>
<dbReference type="HAMAP" id="MF_01498">
    <property type="entry name" value="RadA_bact"/>
    <property type="match status" value="1"/>
</dbReference>
<reference evidence="16" key="1">
    <citation type="journal article" date="2010" name="Stand. Genomic Sci.">
        <title>Complete genome sequence of Syntrophothermus lipocalidus type strain (TGB-C1T).</title>
        <authorList>
            <consortium name="US DOE Joint Genome Institute (JGI-PGF)"/>
            <person name="Djao O."/>
            <person name="Zhang X."/>
            <person name="Lucas S."/>
            <person name="Lapidus A."/>
            <person name="Glavina Del Rio T."/>
            <person name="Nolan M."/>
            <person name="Tice H."/>
            <person name="Cheng J."/>
            <person name="Han C."/>
            <person name="Tapia R."/>
            <person name="Goodwin L."/>
            <person name="Pitluck S."/>
            <person name="Liolios K."/>
            <person name="Ivanova N."/>
            <person name="Mavromatis K."/>
            <person name="Mikhailova N."/>
            <person name="Ovchinnikova G."/>
            <person name="Pati A."/>
            <person name="Brambilla E."/>
            <person name="Chen A."/>
            <person name="Palaniappan K."/>
            <person name="Land M."/>
            <person name="Hauser L."/>
            <person name="Chang Y."/>
            <person name="Jeffries C."/>
            <person name="Rohde M."/>
            <person name="Sikorski J."/>
            <person name="Spring S."/>
            <person name="Goker M."/>
            <person name="Detter J."/>
            <person name="Woyke T."/>
            <person name="Bristow J."/>
            <person name="Eisen J."/>
            <person name="Markowitz V."/>
            <person name="Hugenholtz P."/>
            <person name="Kyrpides N."/>
            <person name="Klenk H."/>
        </authorList>
    </citation>
    <scope>NUCLEOTIDE SEQUENCE [LARGE SCALE GENOMIC DNA]</scope>
    <source>
        <strain evidence="16">DSM 12680 / TGB-C1</strain>
    </source>
</reference>
<dbReference type="SMART" id="SM00382">
    <property type="entry name" value="AAA"/>
    <property type="match status" value="1"/>
</dbReference>
<keyword evidence="9 11" id="KW-0238">DNA-binding</keyword>
<feature type="region of interest" description="Lon-protease-like" evidence="11">
    <location>
        <begin position="346"/>
        <end position="454"/>
    </location>
</feature>
<evidence type="ECO:0000256" key="7">
    <source>
        <dbReference type="ARBA" id="ARBA00022840"/>
    </source>
</evidence>
<comment type="similarity">
    <text evidence="11 13">Belongs to the RecA family. RadA subfamily.</text>
</comment>
<dbReference type="PRINTS" id="PR01874">
    <property type="entry name" value="DNAREPAIRADA"/>
</dbReference>
<dbReference type="KEGG" id="slp:Slip_2267"/>
<dbReference type="GO" id="GO:0016787">
    <property type="term" value="F:hydrolase activity"/>
    <property type="evidence" value="ECO:0007669"/>
    <property type="project" value="UniProtKB-KW"/>
</dbReference>
<evidence type="ECO:0000313" key="15">
    <source>
        <dbReference type="EMBL" id="ADI03008.1"/>
    </source>
</evidence>
<keyword evidence="3 11" id="KW-0227">DNA damage</keyword>
<feature type="short sequence motif" description="RadA KNRFG motif" evidence="11">
    <location>
        <begin position="247"/>
        <end position="251"/>
    </location>
</feature>
<dbReference type="GO" id="GO:0005524">
    <property type="term" value="F:ATP binding"/>
    <property type="evidence" value="ECO:0007669"/>
    <property type="project" value="UniProtKB-UniRule"/>
</dbReference>
<gene>
    <name evidence="11" type="primary">radA</name>
    <name evidence="15" type="ordered locus">Slip_2267</name>
</gene>
<dbReference type="GO" id="GO:0005829">
    <property type="term" value="C:cytosol"/>
    <property type="evidence" value="ECO:0007669"/>
    <property type="project" value="TreeGrafter"/>
</dbReference>
<dbReference type="eggNOG" id="COG1066">
    <property type="taxonomic scope" value="Bacteria"/>
</dbReference>
<dbReference type="EMBL" id="CP002048">
    <property type="protein sequence ID" value="ADI03008.1"/>
    <property type="molecule type" value="Genomic_DNA"/>
</dbReference>
<dbReference type="InterPro" id="IPR020568">
    <property type="entry name" value="Ribosomal_Su5_D2-typ_SF"/>
</dbReference>
<dbReference type="OrthoDB" id="9803906at2"/>
<dbReference type="InterPro" id="IPR027417">
    <property type="entry name" value="P-loop_NTPase"/>
</dbReference>
<dbReference type="PANTHER" id="PTHR32472:SF10">
    <property type="entry name" value="DNA REPAIR PROTEIN RADA-LIKE PROTEIN"/>
    <property type="match status" value="1"/>
</dbReference>
<dbReference type="InterPro" id="IPR004504">
    <property type="entry name" value="DNA_repair_RadA"/>
</dbReference>
<evidence type="ECO:0000256" key="6">
    <source>
        <dbReference type="ARBA" id="ARBA00022833"/>
    </source>
</evidence>
<dbReference type="InterPro" id="IPR020588">
    <property type="entry name" value="RecA_ATP-bd"/>
</dbReference>
<keyword evidence="1 11" id="KW-0479">Metal-binding</keyword>
<dbReference type="SUPFAM" id="SSF54211">
    <property type="entry name" value="Ribosomal protein S5 domain 2-like"/>
    <property type="match status" value="1"/>
</dbReference>
<evidence type="ECO:0000256" key="3">
    <source>
        <dbReference type="ARBA" id="ARBA00022763"/>
    </source>
</evidence>
<evidence type="ECO:0000256" key="1">
    <source>
        <dbReference type="ARBA" id="ARBA00022723"/>
    </source>
</evidence>
<evidence type="ECO:0000256" key="9">
    <source>
        <dbReference type="ARBA" id="ARBA00023125"/>
    </source>
</evidence>
<evidence type="ECO:0000256" key="13">
    <source>
        <dbReference type="RuleBase" id="RU003555"/>
    </source>
</evidence>
<organism evidence="15 16">
    <name type="scientific">Syntrophothermus lipocalidus (strain DSM 12680 / TGB-C1)</name>
    <dbReference type="NCBI Taxonomy" id="643648"/>
    <lineage>
        <taxon>Bacteria</taxon>
        <taxon>Bacillati</taxon>
        <taxon>Bacillota</taxon>
        <taxon>Clostridia</taxon>
        <taxon>Eubacteriales</taxon>
        <taxon>Syntrophomonadaceae</taxon>
        <taxon>Syntrophothermus</taxon>
    </lineage>
</organism>
<keyword evidence="5" id="KW-0378">Hydrolase</keyword>
<keyword evidence="8 11" id="KW-0346">Stress response</keyword>
<keyword evidence="4 13" id="KW-0863">Zinc-finger</keyword>
<dbReference type="CDD" id="cd01121">
    <property type="entry name" value="RadA_SMS_N"/>
    <property type="match status" value="1"/>
</dbReference>
<dbReference type="InterPro" id="IPR014721">
    <property type="entry name" value="Ribsml_uS5_D2-typ_fold_subgr"/>
</dbReference>
<keyword evidence="16" id="KW-1185">Reference proteome</keyword>
<comment type="function">
    <text evidence="11">Plays a role in repairing double-strand DNA breaks, probably involving stabilizing or processing branched DNA or blocked replication forks.</text>
</comment>
<sequence>MGKNKVKYVCNECGHVAAKWLGRCPGCGAWNTLSEEIITSVTQRSKPNQRATPLSSITGEESSRFSSGLQELDRVLGGGIVPGSLVLIGGDPGIGKSTLLLQAAGHIAARGGRVLYLSGEESGYQIRMRALRLGIDSESIYLLNEQNLDLLPEYLEETKPTVVIVDSIQTVFTGEVPSIPGSVGQLRECAARILNLAKTSGVAFFLVGHVTKEGLLAGPKILEHLVDTVVYFEGGKEQVFRILRAVKNRFGSTDEVGLLEMSGGGIIEVPDASRVFLDGRDNSVSGSTVVAAFEGTRPLLVEVQALVAPSGHSYPRRMVSGFDQNRLALIVAVLEKRCGLALSSCDVYVKVTGGVFLRDPSADLGMAAAIASSFAEVPVPKDMVFIGEVGLSGQIRTVPALESRLREAAKLGFTTAVVPSNGLRGNSGLDSIKVVCIHSVKEVLEVMGEWGYGR</sequence>
<dbReference type="Pfam" id="PF13481">
    <property type="entry name" value="AAA_25"/>
    <property type="match status" value="1"/>
</dbReference>
<name>D7CJQ3_SYNLT</name>
<dbReference type="FunFam" id="3.40.50.300:FF:000050">
    <property type="entry name" value="DNA repair protein RadA"/>
    <property type="match status" value="1"/>
</dbReference>
<keyword evidence="6 13" id="KW-0862">Zinc</keyword>
<comment type="function">
    <text evidence="13">DNA-dependent ATPase involved in processing of recombination intermediates, plays a role in repairing DNA breaks. Stimulates the branch migration of RecA-mediated strand transfer reactions, allowing the 3' invading strand to extend heteroduplex DNA faster. Binds ssDNA in the presence of ADP but not other nucleotides, has ATPase activity that is stimulated by ssDNA and various branched DNA structures, but inhibited by SSB. Does not have RecA's homology-searching function.</text>
</comment>
<evidence type="ECO:0000256" key="5">
    <source>
        <dbReference type="ARBA" id="ARBA00022801"/>
    </source>
</evidence>
<evidence type="ECO:0000256" key="10">
    <source>
        <dbReference type="ARBA" id="ARBA00023204"/>
    </source>
</evidence>
<dbReference type="InterPro" id="IPR003593">
    <property type="entry name" value="AAA+_ATPase"/>
</dbReference>
<dbReference type="Gene3D" id="3.40.50.300">
    <property type="entry name" value="P-loop containing nucleotide triphosphate hydrolases"/>
    <property type="match status" value="1"/>
</dbReference>
<feature type="binding site" evidence="11">
    <location>
        <begin position="90"/>
        <end position="97"/>
    </location>
    <ligand>
        <name>ATP</name>
        <dbReference type="ChEBI" id="CHEBI:30616"/>
    </ligand>
</feature>
<dbReference type="RefSeq" id="WP_013176410.1">
    <property type="nucleotide sequence ID" value="NC_014220.1"/>
</dbReference>
<dbReference type="MEROPS" id="S16.A04"/>
<keyword evidence="10 11" id="KW-0234">DNA repair</keyword>
<dbReference type="GO" id="GO:0140664">
    <property type="term" value="F:ATP-dependent DNA damage sensor activity"/>
    <property type="evidence" value="ECO:0007669"/>
    <property type="project" value="InterPro"/>
</dbReference>
<dbReference type="HOGENOM" id="CLU_018264_0_0_9"/>
<evidence type="ECO:0000259" key="14">
    <source>
        <dbReference type="PROSITE" id="PS50162"/>
    </source>
</evidence>
<evidence type="ECO:0000256" key="12">
    <source>
        <dbReference type="NCBIfam" id="TIGR00416"/>
    </source>
</evidence>
<dbReference type="Proteomes" id="UP000000378">
    <property type="component" value="Chromosome"/>
</dbReference>
<dbReference type="Pfam" id="PF18073">
    <property type="entry name" value="Zn_ribbon_LapB"/>
    <property type="match status" value="1"/>
</dbReference>
<dbReference type="AlphaFoldDB" id="D7CJQ3"/>
<accession>D7CJQ3</accession>
<dbReference type="SUPFAM" id="SSF52540">
    <property type="entry name" value="P-loop containing nucleoside triphosphate hydrolases"/>
    <property type="match status" value="1"/>
</dbReference>
<evidence type="ECO:0000313" key="16">
    <source>
        <dbReference type="Proteomes" id="UP000000378"/>
    </source>
</evidence>
<dbReference type="GO" id="GO:0003684">
    <property type="term" value="F:damaged DNA binding"/>
    <property type="evidence" value="ECO:0007669"/>
    <property type="project" value="InterPro"/>
</dbReference>